<reference evidence="1" key="1">
    <citation type="submission" date="2015-01" db="EMBL/GenBank/DDBJ databases">
        <title>Transcriptome Assembly of Fopius arisanus.</title>
        <authorList>
            <person name="Geib S."/>
        </authorList>
    </citation>
    <scope>NUCLEOTIDE SEQUENCE</scope>
</reference>
<proteinExistence type="predicted"/>
<accession>A0A0C9R5P6</accession>
<organism evidence="1">
    <name type="scientific">Fopius arisanus</name>
    <dbReference type="NCBI Taxonomy" id="64838"/>
    <lineage>
        <taxon>Eukaryota</taxon>
        <taxon>Metazoa</taxon>
        <taxon>Ecdysozoa</taxon>
        <taxon>Arthropoda</taxon>
        <taxon>Hexapoda</taxon>
        <taxon>Insecta</taxon>
        <taxon>Pterygota</taxon>
        <taxon>Neoptera</taxon>
        <taxon>Endopterygota</taxon>
        <taxon>Hymenoptera</taxon>
        <taxon>Apocrita</taxon>
        <taxon>Ichneumonoidea</taxon>
        <taxon>Braconidae</taxon>
        <taxon>Opiinae</taxon>
        <taxon>Fopius</taxon>
    </lineage>
</organism>
<evidence type="ECO:0000313" key="1">
    <source>
        <dbReference type="EMBL" id="JAG77874.1"/>
    </source>
</evidence>
<sequence length="306" mass="35900">MDANAREIERDKQEFTDAINHCIDLLRANNYITDVNSDVITRKAAVIGQEMYECLKKIKERSRTVAKPTVIDKSERVPIVDIHERDHIVRNHVVNHVVNPVNQIHYIKEEPLEIIETEETESYEDEGEKKITVRDVKSLEDSDDFDIKRPGSVSDDDDPIQNHQIHRTRFARGRKRKRPYARIPIEEKIKVVNLARSNPNWTLAWLKERSGSERLSSIIQLRQWEKQVLSKSTIIDKLNVINGWVYSRYLEEKEKNFDVANSMLREWAIAAAQKFVYPRFKFEPNDAWLAGFKKIHGLKHGDIYED</sequence>
<dbReference type="AlphaFoldDB" id="A0A0C9R5P6"/>
<gene>
    <name evidence="1" type="primary">Myh8</name>
    <name evidence="1" type="ORF">g.49490</name>
</gene>
<dbReference type="EMBL" id="GBYB01008107">
    <property type="protein sequence ID" value="JAG77874.1"/>
    <property type="molecule type" value="Transcribed_RNA"/>
</dbReference>
<protein>
    <submittedName>
        <fullName evidence="1">Myh8 protein</fullName>
    </submittedName>
</protein>
<name>A0A0C9R5P6_9HYME</name>